<gene>
    <name evidence="1" type="ORF">ucyna2_00734</name>
</gene>
<reference evidence="1 2" key="1">
    <citation type="submission" date="2014-08" db="EMBL/GenBank/DDBJ databases">
        <title>Comparative genomics reveals surprising divergence of two closely related strains of uncultivated UCYN-A cyanobacteria.</title>
        <authorList>
            <person name="Bombar D."/>
            <person name="Heller P."/>
            <person name="Sanchez-Baracaldo P."/>
            <person name="Carter B.J."/>
            <person name="Zert J.P."/>
        </authorList>
    </citation>
    <scope>NUCLEOTIDE SEQUENCE [LARGE SCALE GENOMIC DNA]</scope>
</reference>
<dbReference type="Proteomes" id="UP000028922">
    <property type="component" value="Unassembled WGS sequence"/>
</dbReference>
<organism evidence="1 2">
    <name type="scientific">Candidatus Atelocyanobacterium thalassa isolate SIO64986</name>
    <dbReference type="NCBI Taxonomy" id="1527444"/>
    <lineage>
        <taxon>Bacteria</taxon>
        <taxon>Bacillati</taxon>
        <taxon>Cyanobacteriota</taxon>
        <taxon>Cyanophyceae</taxon>
        <taxon>Oscillatoriophycideae</taxon>
        <taxon>Chroococcales</taxon>
        <taxon>Aphanothecaceae</taxon>
        <taxon>Candidatus Atelocyanobacterium</taxon>
        <taxon>Candidatus Atelocyanobacterium thalassae</taxon>
    </lineage>
</organism>
<dbReference type="AlphaFoldDB" id="A0A086CGV9"/>
<dbReference type="EMBL" id="JPSP01000007">
    <property type="protein sequence ID" value="KFF41423.1"/>
    <property type="molecule type" value="Genomic_DNA"/>
</dbReference>
<proteinExistence type="predicted"/>
<evidence type="ECO:0000313" key="1">
    <source>
        <dbReference type="EMBL" id="KFF41423.1"/>
    </source>
</evidence>
<protein>
    <submittedName>
        <fullName evidence="1">Uncharacterized protein</fullName>
    </submittedName>
</protein>
<name>A0A086CGV9_9CHRO</name>
<comment type="caution">
    <text evidence="1">The sequence shown here is derived from an EMBL/GenBank/DDBJ whole genome shotgun (WGS) entry which is preliminary data.</text>
</comment>
<dbReference type="STRING" id="1527444.ucyna2_00734"/>
<evidence type="ECO:0000313" key="2">
    <source>
        <dbReference type="Proteomes" id="UP000028922"/>
    </source>
</evidence>
<accession>A0A086CGV9</accession>
<sequence length="49" mass="6033">MKTLQSLKKNLVKLIQENYFKHFGLKKKHNFESEIIYESNWLTKLHKKK</sequence>